<evidence type="ECO:0000313" key="2">
    <source>
        <dbReference type="WBParaSite" id="nRc.2.0.1.t20157-RA"/>
    </source>
</evidence>
<organism evidence="1 2">
    <name type="scientific">Romanomermis culicivorax</name>
    <name type="common">Nematode worm</name>
    <dbReference type="NCBI Taxonomy" id="13658"/>
    <lineage>
        <taxon>Eukaryota</taxon>
        <taxon>Metazoa</taxon>
        <taxon>Ecdysozoa</taxon>
        <taxon>Nematoda</taxon>
        <taxon>Enoplea</taxon>
        <taxon>Dorylaimia</taxon>
        <taxon>Mermithida</taxon>
        <taxon>Mermithoidea</taxon>
        <taxon>Mermithidae</taxon>
        <taxon>Romanomermis</taxon>
    </lineage>
</organism>
<accession>A0A915J374</accession>
<dbReference type="WBParaSite" id="nRc.2.0.1.t20157-RA">
    <property type="protein sequence ID" value="nRc.2.0.1.t20157-RA"/>
    <property type="gene ID" value="nRc.2.0.1.g20157"/>
</dbReference>
<name>A0A915J374_ROMCU</name>
<dbReference type="AlphaFoldDB" id="A0A915J374"/>
<dbReference type="Proteomes" id="UP000887565">
    <property type="component" value="Unplaced"/>
</dbReference>
<sequence>MLCLINSFHWYLSQYNGALNRLGNIFYVGLNPIFCLILDSTLRQEVCSILKLKKDNHIYPIANDYISKYNIEGNNITKNFVEKCKIREGSSENIAFDCEKRDFEERGIMKTEYNVTRCYYHKAQDKSENAQHASQFDGKVRIMGI</sequence>
<protein>
    <submittedName>
        <fullName evidence="2">Uncharacterized protein</fullName>
    </submittedName>
</protein>
<evidence type="ECO:0000313" key="1">
    <source>
        <dbReference type="Proteomes" id="UP000887565"/>
    </source>
</evidence>
<reference evidence="2" key="1">
    <citation type="submission" date="2022-11" db="UniProtKB">
        <authorList>
            <consortium name="WormBaseParasite"/>
        </authorList>
    </citation>
    <scope>IDENTIFICATION</scope>
</reference>
<proteinExistence type="predicted"/>
<keyword evidence="1" id="KW-1185">Reference proteome</keyword>